<evidence type="ECO:0000256" key="2">
    <source>
        <dbReference type="ARBA" id="ARBA00012663"/>
    </source>
</evidence>
<evidence type="ECO:0000256" key="3">
    <source>
        <dbReference type="ARBA" id="ARBA00022801"/>
    </source>
</evidence>
<keyword evidence="3" id="KW-0378">Hydrolase</keyword>
<feature type="domain" description="Beta-hexosaminidase bacterial type N-terminal" evidence="7">
    <location>
        <begin position="262"/>
        <end position="377"/>
    </location>
</feature>
<dbReference type="GO" id="GO:0030203">
    <property type="term" value="P:glycosaminoglycan metabolic process"/>
    <property type="evidence" value="ECO:0007669"/>
    <property type="project" value="TreeGrafter"/>
</dbReference>
<dbReference type="SUPFAM" id="SSF51445">
    <property type="entry name" value="(Trans)glycosidases"/>
    <property type="match status" value="1"/>
</dbReference>
<sequence>MSPLSLGRLSVAWTPANGLRVTLDGVPVIRRSTLYLVKAGWSGVLFNPTTVRWSETGWHKTGESWQAEVSAENESAAVALEWLVTENAVTTTLRYRLKSDIPAELEWAAGYVNANLLEGAPLSGDTRLATVPLTPLTGSQDERRLGPPFRKLAFETKLGQVAFGWHSTQKSELPVCFDARKEPFEWAQAAPIFWLGLGSPPRPVRFADGEQAATFTITFAPLPSDEGAIRGRGEARNEPGRWPRSGARGQKDAFVPQAAKTPLVIPTPKKLTVTGPPVRLTDKTKIEVLGPGAERAIALLSSSPGSLGLATPSSSAKGGAAKGGSRPESYTVSVRKDRIQLVGSDTAGTLWAAQTLLQLLDSDERGQVIHSVEIEDWPTLGFRGVHLFHGQNALPFQKKLIERLYSPFKLNHLVIQCEQLKWESDPSVAPSWGGTKAAVKEEIAFAKAHGITLTPLVQSYGHMEWLFNKPQNRAFAEDPELPYAVNISNPAAVGYLERLVAEADDLFGAPAFHAGLDEVTMRGRFPYRSAPRTFSELFVSNAKHWQAFHKKRGKEMWMWADMALHPSEVAPCFGTAPSAADAKAVRDGLPKDIVLFDWQYGAHQTFPSLKKLRDAGFSRLVACTWFNPGNVSGFAKAAAEVGAWGGLQTTWCGYESKAEVLDGPERRQFVAMVLAAEHFWNGGATKPRWDAGEVFTRLWGEKQTQPTKPRPGAVAQLPGKAREARLSDGVLYRLAPTLLAGKLTEPAPLSLTLELHGTTELRLIIAATHKTERGTVVGTVTVKGKETALVYGVNLSTSDDPSALSDPSARTVAPGLRSLTIPSGGTITITSANGESGLLVHAATGLV</sequence>
<reference evidence="8 9" key="1">
    <citation type="submission" date="2020-08" db="EMBL/GenBank/DDBJ databases">
        <title>Genomic Encyclopedia of Type Strains, Phase IV (KMG-IV): sequencing the most valuable type-strain genomes for metagenomic binning, comparative biology and taxonomic classification.</title>
        <authorList>
            <person name="Goeker M."/>
        </authorList>
    </citation>
    <scope>NUCLEOTIDE SEQUENCE [LARGE SCALE GENOMIC DNA]</scope>
    <source>
        <strain evidence="8 9">DSM 23562</strain>
    </source>
</reference>
<feature type="active site" description="Proton donor" evidence="5">
    <location>
        <position position="518"/>
    </location>
</feature>
<dbReference type="Proteomes" id="UP000520814">
    <property type="component" value="Unassembled WGS sequence"/>
</dbReference>
<dbReference type="InterPro" id="IPR029018">
    <property type="entry name" value="Hex-like_dom2"/>
</dbReference>
<feature type="compositionally biased region" description="Low complexity" evidence="6">
    <location>
        <begin position="306"/>
        <end position="319"/>
    </location>
</feature>
<keyword evidence="9" id="KW-1185">Reference proteome</keyword>
<keyword evidence="4" id="KW-0326">Glycosidase</keyword>
<dbReference type="Gene3D" id="3.30.379.10">
    <property type="entry name" value="Chitobiase/beta-hexosaminidase domain 2-like"/>
    <property type="match status" value="1"/>
</dbReference>
<gene>
    <name evidence="8" type="ORF">HNQ39_000897</name>
</gene>
<dbReference type="PANTHER" id="PTHR22600">
    <property type="entry name" value="BETA-HEXOSAMINIDASE"/>
    <property type="match status" value="1"/>
</dbReference>
<evidence type="ECO:0000313" key="8">
    <source>
        <dbReference type="EMBL" id="MBB6049135.1"/>
    </source>
</evidence>
<dbReference type="InterPro" id="IPR025705">
    <property type="entry name" value="Beta_hexosaminidase_sua/sub"/>
</dbReference>
<accession>A0A7W9SMM0</accession>
<protein>
    <recommendedName>
        <fullName evidence="2">beta-N-acetylhexosaminidase</fullName>
        <ecNumber evidence="2">3.2.1.52</ecNumber>
    </recommendedName>
</protein>
<dbReference type="GO" id="GO:0004563">
    <property type="term" value="F:beta-N-acetylhexosaminidase activity"/>
    <property type="evidence" value="ECO:0007669"/>
    <property type="project" value="UniProtKB-EC"/>
</dbReference>
<dbReference type="InterPro" id="IPR017853">
    <property type="entry name" value="GH"/>
</dbReference>
<dbReference type="RefSeq" id="WP_184192753.1">
    <property type="nucleotide sequence ID" value="NZ_JACHGW010000001.1"/>
</dbReference>
<dbReference type="GO" id="GO:0016020">
    <property type="term" value="C:membrane"/>
    <property type="evidence" value="ECO:0007669"/>
    <property type="project" value="TreeGrafter"/>
</dbReference>
<feature type="region of interest" description="Disordered" evidence="6">
    <location>
        <begin position="306"/>
        <end position="329"/>
    </location>
</feature>
<comment type="catalytic activity">
    <reaction evidence="1">
        <text>Hydrolysis of terminal non-reducing N-acetyl-D-hexosamine residues in N-acetyl-beta-D-hexosaminides.</text>
        <dbReference type="EC" id="3.2.1.52"/>
    </reaction>
</comment>
<evidence type="ECO:0000256" key="5">
    <source>
        <dbReference type="PIRSR" id="PIRSR625705-1"/>
    </source>
</evidence>
<evidence type="ECO:0000259" key="7">
    <source>
        <dbReference type="Pfam" id="PF02838"/>
    </source>
</evidence>
<dbReference type="SUPFAM" id="SSF55545">
    <property type="entry name" value="beta-N-acetylhexosaminidase-like domain"/>
    <property type="match status" value="1"/>
</dbReference>
<comment type="caution">
    <text evidence="8">The sequence shown here is derived from an EMBL/GenBank/DDBJ whole genome shotgun (WGS) entry which is preliminary data.</text>
</comment>
<organism evidence="8 9">
    <name type="scientific">Armatimonas rosea</name>
    <dbReference type="NCBI Taxonomy" id="685828"/>
    <lineage>
        <taxon>Bacteria</taxon>
        <taxon>Bacillati</taxon>
        <taxon>Armatimonadota</taxon>
        <taxon>Armatimonadia</taxon>
        <taxon>Armatimonadales</taxon>
        <taxon>Armatimonadaceae</taxon>
        <taxon>Armatimonas</taxon>
    </lineage>
</organism>
<evidence type="ECO:0000256" key="6">
    <source>
        <dbReference type="SAM" id="MobiDB-lite"/>
    </source>
</evidence>
<evidence type="ECO:0000256" key="4">
    <source>
        <dbReference type="ARBA" id="ARBA00023295"/>
    </source>
</evidence>
<dbReference type="PANTHER" id="PTHR22600:SF57">
    <property type="entry name" value="BETA-N-ACETYLHEXOSAMINIDASE"/>
    <property type="match status" value="1"/>
</dbReference>
<evidence type="ECO:0000313" key="9">
    <source>
        <dbReference type="Proteomes" id="UP000520814"/>
    </source>
</evidence>
<dbReference type="EMBL" id="JACHGW010000001">
    <property type="protein sequence ID" value="MBB6049135.1"/>
    <property type="molecule type" value="Genomic_DNA"/>
</dbReference>
<name>A0A7W9SMM0_ARMRO</name>
<dbReference type="AlphaFoldDB" id="A0A7W9SMM0"/>
<dbReference type="GO" id="GO:0005975">
    <property type="term" value="P:carbohydrate metabolic process"/>
    <property type="evidence" value="ECO:0007669"/>
    <property type="project" value="InterPro"/>
</dbReference>
<feature type="compositionally biased region" description="Basic and acidic residues" evidence="6">
    <location>
        <begin position="227"/>
        <end position="241"/>
    </location>
</feature>
<feature type="region of interest" description="Disordered" evidence="6">
    <location>
        <begin position="226"/>
        <end position="250"/>
    </location>
</feature>
<dbReference type="EC" id="3.2.1.52" evidence="2"/>
<dbReference type="InterPro" id="IPR015882">
    <property type="entry name" value="HEX_bac_N"/>
</dbReference>
<dbReference type="Pfam" id="PF02838">
    <property type="entry name" value="Glyco_hydro_20b"/>
    <property type="match status" value="1"/>
</dbReference>
<evidence type="ECO:0000256" key="1">
    <source>
        <dbReference type="ARBA" id="ARBA00001231"/>
    </source>
</evidence>
<dbReference type="Gene3D" id="3.20.20.80">
    <property type="entry name" value="Glycosidases"/>
    <property type="match status" value="1"/>
</dbReference>
<proteinExistence type="predicted"/>